<dbReference type="OrthoDB" id="9809338at2"/>
<dbReference type="Pfam" id="PF02311">
    <property type="entry name" value="AraC_binding"/>
    <property type="match status" value="1"/>
</dbReference>
<evidence type="ECO:0000256" key="2">
    <source>
        <dbReference type="ARBA" id="ARBA00023125"/>
    </source>
</evidence>
<dbReference type="PROSITE" id="PS01124">
    <property type="entry name" value="HTH_ARAC_FAMILY_2"/>
    <property type="match status" value="1"/>
</dbReference>
<organism evidence="5 6">
    <name type="scientific">Ewingella americana (strain ATCC 33852 / DSM 4580 / CCUG 14506 / JCM 5911 / LMG 7869 / NCTC 12157 / CDC 1468-78)</name>
    <dbReference type="NCBI Taxonomy" id="910964"/>
    <lineage>
        <taxon>Bacteria</taxon>
        <taxon>Pseudomonadati</taxon>
        <taxon>Pseudomonadota</taxon>
        <taxon>Gammaproteobacteria</taxon>
        <taxon>Enterobacterales</taxon>
        <taxon>Yersiniaceae</taxon>
        <taxon>Ewingella</taxon>
    </lineage>
</organism>
<keyword evidence="6" id="KW-1185">Reference proteome</keyword>
<dbReference type="SMART" id="SM00342">
    <property type="entry name" value="HTH_ARAC"/>
    <property type="match status" value="1"/>
</dbReference>
<accession>A0A085GLZ8</accession>
<name>A0A085GLZ8_EWIA3</name>
<gene>
    <name evidence="5" type="ORF">GEAM_0617</name>
</gene>
<dbReference type="InterPro" id="IPR003313">
    <property type="entry name" value="AraC-bd"/>
</dbReference>
<dbReference type="AlphaFoldDB" id="A0A085GLZ8"/>
<evidence type="ECO:0000256" key="3">
    <source>
        <dbReference type="ARBA" id="ARBA00023163"/>
    </source>
</evidence>
<dbReference type="Pfam" id="PF12833">
    <property type="entry name" value="HTH_18"/>
    <property type="match status" value="1"/>
</dbReference>
<dbReference type="InterPro" id="IPR037923">
    <property type="entry name" value="HTH-like"/>
</dbReference>
<sequence length="276" mass="31444">MQGVPELFPYDKDCAQFKTLPQLPGVELYHAHIDRYAFEPHSHEAFGIGAIEHGAERFRYRGAEHLASAGSLVMMNPDEIHTGQSETEGGWLYRMIYIEPQMFEALSGERARWFTDAVRHDPRAARQLSQLLSGLWETDDPLARDGLMLAVTDLLRPHSHVGRRLRSEAAHRFDRVTDYLRENFANNITLDELASLVSLSPYHFLRKFKQQMHVTPHQMLMAIRLNEAKRMLSFGLPAAQVAFSVGLTDQAHLTRAFSNRYGSTPVRYQKQVAAGK</sequence>
<dbReference type="Gene3D" id="1.10.10.60">
    <property type="entry name" value="Homeodomain-like"/>
    <property type="match status" value="2"/>
</dbReference>
<dbReference type="InterPro" id="IPR050204">
    <property type="entry name" value="AraC_XylS_family_regulators"/>
</dbReference>
<dbReference type="GeneID" id="78378962"/>
<evidence type="ECO:0000259" key="4">
    <source>
        <dbReference type="PROSITE" id="PS01124"/>
    </source>
</evidence>
<evidence type="ECO:0000256" key="1">
    <source>
        <dbReference type="ARBA" id="ARBA00023015"/>
    </source>
</evidence>
<reference evidence="5 6" key="1">
    <citation type="submission" date="2014-05" db="EMBL/GenBank/DDBJ databases">
        <title>ATOL: Assembling a taxonomically balanced genome-scale reconstruction of the evolutionary history of the Enterobacteriaceae.</title>
        <authorList>
            <person name="Plunkett G.III."/>
            <person name="Neeno-Eckwall E.C."/>
            <person name="Glasner J.D."/>
            <person name="Perna N.T."/>
        </authorList>
    </citation>
    <scope>NUCLEOTIDE SEQUENCE [LARGE SCALE GENOMIC DNA]</scope>
    <source>
        <strain evidence="5 6">ATCC 33852</strain>
    </source>
</reference>
<dbReference type="InterPro" id="IPR009057">
    <property type="entry name" value="Homeodomain-like_sf"/>
</dbReference>
<dbReference type="GO" id="GO:0003700">
    <property type="term" value="F:DNA-binding transcription factor activity"/>
    <property type="evidence" value="ECO:0007669"/>
    <property type="project" value="InterPro"/>
</dbReference>
<dbReference type="STRING" id="910964.GEAM_0617"/>
<dbReference type="RefSeq" id="WP_034788093.1">
    <property type="nucleotide sequence ID" value="NZ_JMPJ01000025.1"/>
</dbReference>
<dbReference type="GO" id="GO:0043565">
    <property type="term" value="F:sequence-specific DNA binding"/>
    <property type="evidence" value="ECO:0007669"/>
    <property type="project" value="InterPro"/>
</dbReference>
<comment type="caution">
    <text evidence="5">The sequence shown here is derived from an EMBL/GenBank/DDBJ whole genome shotgun (WGS) entry which is preliminary data.</text>
</comment>
<dbReference type="PANTHER" id="PTHR46796">
    <property type="entry name" value="HTH-TYPE TRANSCRIPTIONAL ACTIVATOR RHAS-RELATED"/>
    <property type="match status" value="1"/>
</dbReference>
<keyword evidence="3" id="KW-0804">Transcription</keyword>
<dbReference type="InterPro" id="IPR018060">
    <property type="entry name" value="HTH_AraC"/>
</dbReference>
<keyword evidence="2" id="KW-0238">DNA-binding</keyword>
<dbReference type="EMBL" id="JMPJ01000025">
    <property type="protein sequence ID" value="KFC84743.1"/>
    <property type="molecule type" value="Genomic_DNA"/>
</dbReference>
<protein>
    <submittedName>
        <fullName evidence="5">AraC family transcriptional regulator</fullName>
    </submittedName>
</protein>
<evidence type="ECO:0000313" key="6">
    <source>
        <dbReference type="Proteomes" id="UP000028640"/>
    </source>
</evidence>
<keyword evidence="1" id="KW-0805">Transcription regulation</keyword>
<evidence type="ECO:0000313" key="5">
    <source>
        <dbReference type="EMBL" id="KFC84743.1"/>
    </source>
</evidence>
<dbReference type="PANTHER" id="PTHR46796:SF2">
    <property type="entry name" value="TRANSCRIPTIONAL REGULATORY PROTEIN"/>
    <property type="match status" value="1"/>
</dbReference>
<proteinExistence type="predicted"/>
<dbReference type="SUPFAM" id="SSF46689">
    <property type="entry name" value="Homeodomain-like"/>
    <property type="match status" value="2"/>
</dbReference>
<dbReference type="Proteomes" id="UP000028640">
    <property type="component" value="Unassembled WGS sequence"/>
</dbReference>
<dbReference type="eggNOG" id="COG2207">
    <property type="taxonomic scope" value="Bacteria"/>
</dbReference>
<feature type="domain" description="HTH araC/xylS-type" evidence="4">
    <location>
        <begin position="174"/>
        <end position="271"/>
    </location>
</feature>
<dbReference type="SUPFAM" id="SSF51215">
    <property type="entry name" value="Regulatory protein AraC"/>
    <property type="match status" value="1"/>
</dbReference>